<dbReference type="GO" id="GO:0009307">
    <property type="term" value="P:DNA restriction-modification system"/>
    <property type="evidence" value="ECO:0007669"/>
    <property type="project" value="InterPro"/>
</dbReference>
<evidence type="ECO:0000313" key="3">
    <source>
        <dbReference type="Proteomes" id="UP000000556"/>
    </source>
</evidence>
<dbReference type="BioCyc" id="PPUT160488:G1G01-3942-MONOMER"/>
<dbReference type="Pfam" id="PF04471">
    <property type="entry name" value="Mrr_cat"/>
    <property type="match status" value="1"/>
</dbReference>
<dbReference type="PATRIC" id="fig|160488.4.peg.3937"/>
<dbReference type="KEGG" id="ppu:PP_3694"/>
<dbReference type="GO" id="GO:0003677">
    <property type="term" value="F:DNA binding"/>
    <property type="evidence" value="ECO:0007669"/>
    <property type="project" value="InterPro"/>
</dbReference>
<dbReference type="eggNOG" id="COG1715">
    <property type="taxonomic scope" value="Bacteria"/>
</dbReference>
<evidence type="ECO:0000259" key="1">
    <source>
        <dbReference type="Pfam" id="PF04471"/>
    </source>
</evidence>
<dbReference type="STRING" id="160488.PP_3694"/>
<proteinExistence type="predicted"/>
<dbReference type="GO" id="GO:0004519">
    <property type="term" value="F:endonuclease activity"/>
    <property type="evidence" value="ECO:0007669"/>
    <property type="project" value="InterPro"/>
</dbReference>
<dbReference type="AlphaFoldDB" id="Q88GM7"/>
<reference evidence="2 3" key="1">
    <citation type="journal article" date="2002" name="Environ. Microbiol.">
        <title>Complete genome sequence and comparative analysis of the metabolically versatile Pseudomonas putida KT2440.</title>
        <authorList>
            <person name="Nelson K.E."/>
            <person name="Weinel C."/>
            <person name="Paulsen I.T."/>
            <person name="Dodson R.J."/>
            <person name="Hilbert H."/>
            <person name="Martins dos Santos V.A."/>
            <person name="Fouts D.E."/>
            <person name="Gill S.R."/>
            <person name="Pop M."/>
            <person name="Holmes M."/>
            <person name="Brinkac L."/>
            <person name="Beanan M."/>
            <person name="DeBoy R.T."/>
            <person name="Daugherty S."/>
            <person name="Kolonay J."/>
            <person name="Madupu R."/>
            <person name="Nelson W."/>
            <person name="White O."/>
            <person name="Peterson J."/>
            <person name="Khouri H."/>
            <person name="Hance I."/>
            <person name="Chris Lee P."/>
            <person name="Holtzapple E."/>
            <person name="Scanlan D."/>
            <person name="Tran K."/>
            <person name="Moazzez A."/>
            <person name="Utterback T."/>
            <person name="Rizzo M."/>
            <person name="Lee K."/>
            <person name="Kosack D."/>
            <person name="Moestl D."/>
            <person name="Wedler H."/>
            <person name="Lauber J."/>
            <person name="Stjepandic D."/>
            <person name="Hoheisel J."/>
            <person name="Straetz M."/>
            <person name="Heim S."/>
            <person name="Kiewitz C."/>
            <person name="Eisen J.A."/>
            <person name="Timmis K.N."/>
            <person name="Dusterhoft A."/>
            <person name="Tummler B."/>
            <person name="Fraser C.M."/>
        </authorList>
    </citation>
    <scope>NUCLEOTIDE SEQUENCE [LARGE SCALE GENOMIC DNA]</scope>
    <source>
        <strain evidence="3">ATCC 47054 / DSM 6125 / CFBP 8728 / NCIMB 11950 / KT2440</strain>
    </source>
</reference>
<dbReference type="PaxDb" id="160488-PP_3694"/>
<dbReference type="HOGENOM" id="CLU_082352_0_0_6"/>
<feature type="domain" description="Restriction endonuclease type IV Mrr" evidence="1">
    <location>
        <begin position="180"/>
        <end position="284"/>
    </location>
</feature>
<gene>
    <name evidence="2" type="ordered locus">PP_3694</name>
</gene>
<protein>
    <recommendedName>
        <fullName evidence="1">Restriction endonuclease type IV Mrr domain-containing protein</fullName>
    </recommendedName>
</protein>
<keyword evidence="3" id="KW-1185">Reference proteome</keyword>
<dbReference type="SUPFAM" id="SSF52980">
    <property type="entry name" value="Restriction endonuclease-like"/>
    <property type="match status" value="1"/>
</dbReference>
<organism evidence="2 3">
    <name type="scientific">Pseudomonas putida (strain ATCC 47054 / DSM 6125 / CFBP 8728 / NCIMB 11950 / KT2440)</name>
    <dbReference type="NCBI Taxonomy" id="160488"/>
    <lineage>
        <taxon>Bacteria</taxon>
        <taxon>Pseudomonadati</taxon>
        <taxon>Pseudomonadota</taxon>
        <taxon>Gammaproteobacteria</taxon>
        <taxon>Pseudomonadales</taxon>
        <taxon>Pseudomonadaceae</taxon>
        <taxon>Pseudomonas</taxon>
    </lineage>
</organism>
<dbReference type="EMBL" id="AE015451">
    <property type="protein sequence ID" value="AAN69291.1"/>
    <property type="molecule type" value="Genomic_DNA"/>
</dbReference>
<sequence>MGSTGGVDSASKGLIRCTKGAKKEWWGVANFKSREMRLLDSIFEMEGGYVLNFSNRTMDEFFSEELGINIYDEIYAGSGTSKAWRLRTLLQLADPLTVVRVLEALWAYRKELREESKVEETIANIESRFNALLTPLRSSQNPVDNEPKQKLDVRPDHSAAYAQLRKRLYEIRDLAPQKRGYEFEAFLKELFDSSGLKARSPFSIVGEQIDGSFQHGNQTYLLEAKWVLHPIGAAELNAFHGKVDQKAAWARGVFISYKGFTSVGLQAFGRGRKVICMSGDDIYKALGRGIPMDEVVERKVRAAAETGAAYVELDELFPL</sequence>
<accession>Q88GM7</accession>
<dbReference type="Proteomes" id="UP000000556">
    <property type="component" value="Chromosome"/>
</dbReference>
<dbReference type="InterPro" id="IPR007560">
    <property type="entry name" value="Restrct_endonuc_IV_Mrr"/>
</dbReference>
<evidence type="ECO:0000313" key="2">
    <source>
        <dbReference type="EMBL" id="AAN69291.1"/>
    </source>
</evidence>
<dbReference type="InterPro" id="IPR011335">
    <property type="entry name" value="Restrct_endonuc-II-like"/>
</dbReference>
<reference evidence="2 3" key="2">
    <citation type="journal article" date="2016" name="Environ. Microbiol.">
        <title>The revisited genome of Pseudomonas putida KT2440 enlightens its value as a robust metabolic chassis.</title>
        <authorList>
            <person name="Belda E."/>
            <person name="van Heck R.G."/>
            <person name="Lopez-Sanchez M.J."/>
            <person name="Cruveiller S."/>
            <person name="Barbe V."/>
            <person name="Fraser C."/>
            <person name="Klenk H.P."/>
            <person name="Petersen J."/>
            <person name="Morgat A."/>
            <person name="Nikel P.I."/>
            <person name="Vallenet D."/>
            <person name="Rouy Z."/>
            <person name="Sekowska A."/>
            <person name="Martins Dos Santos V.A."/>
            <person name="de Lorenzo V."/>
            <person name="Danchin A."/>
            <person name="Medigue C."/>
        </authorList>
    </citation>
    <scope>NUCLEOTIDE SEQUENCE [LARGE SCALE GENOMIC DNA]</scope>
    <source>
        <strain evidence="3">ATCC 47054 / DSM 6125 / CFBP 8728 / NCIMB 11950 / KT2440</strain>
    </source>
</reference>
<dbReference type="OrthoDB" id="1395176at2"/>
<name>Q88GM7_PSEPK</name>